<keyword evidence="2 4" id="KW-0472">Membrane</keyword>
<dbReference type="EMBL" id="AP022564">
    <property type="protein sequence ID" value="BBX23854.1"/>
    <property type="molecule type" value="Genomic_DNA"/>
</dbReference>
<dbReference type="GO" id="GO:0009279">
    <property type="term" value="C:cell outer membrane"/>
    <property type="evidence" value="ECO:0007669"/>
    <property type="project" value="UniProtKB-SubCell"/>
</dbReference>
<dbReference type="Gene3D" id="3.40.1520.20">
    <property type="match status" value="1"/>
</dbReference>
<proteinExistence type="predicted"/>
<dbReference type="InterPro" id="IPR036737">
    <property type="entry name" value="OmpA-like_sf"/>
</dbReference>
<keyword evidence="9" id="KW-1185">Reference proteome</keyword>
<keyword evidence="6" id="KW-0812">Transmembrane</keyword>
<dbReference type="PROSITE" id="PS51123">
    <property type="entry name" value="OMPA_2"/>
    <property type="match status" value="1"/>
</dbReference>
<evidence type="ECO:0000256" key="4">
    <source>
        <dbReference type="PROSITE-ProRule" id="PRU00473"/>
    </source>
</evidence>
<evidence type="ECO:0000256" key="6">
    <source>
        <dbReference type="SAM" id="Phobius"/>
    </source>
</evidence>
<protein>
    <submittedName>
        <fullName evidence="8">Peptidoglycan-binding protein ArfA</fullName>
    </submittedName>
</protein>
<keyword evidence="6" id="KW-1133">Transmembrane helix</keyword>
<dbReference type="Gene3D" id="3.30.1330.60">
    <property type="entry name" value="OmpA-like domain"/>
    <property type="match status" value="1"/>
</dbReference>
<feature type="domain" description="OmpA-like" evidence="7">
    <location>
        <begin position="242"/>
        <end position="356"/>
    </location>
</feature>
<dbReference type="CDD" id="cd07185">
    <property type="entry name" value="OmpA_C-like"/>
    <property type="match status" value="1"/>
</dbReference>
<dbReference type="InterPro" id="IPR006664">
    <property type="entry name" value="OMP_bac"/>
</dbReference>
<dbReference type="AlphaFoldDB" id="A0AAD1HZS5"/>
<feature type="transmembrane region" description="Helical" evidence="6">
    <location>
        <begin position="26"/>
        <end position="46"/>
    </location>
</feature>
<dbReference type="InterPro" id="IPR050330">
    <property type="entry name" value="Bact_OuterMem_StrucFunc"/>
</dbReference>
<evidence type="ECO:0000256" key="5">
    <source>
        <dbReference type="SAM" id="MobiDB-lite"/>
    </source>
</evidence>
<reference evidence="8 9" key="1">
    <citation type="journal article" date="2019" name="Emerg. Microbes Infect.">
        <title>Comprehensive subspecies identification of 175 nontuberculous mycobacteria species based on 7547 genomic profiles.</title>
        <authorList>
            <person name="Matsumoto Y."/>
            <person name="Kinjo T."/>
            <person name="Motooka D."/>
            <person name="Nabeya D."/>
            <person name="Jung N."/>
            <person name="Uechi K."/>
            <person name="Horii T."/>
            <person name="Iida T."/>
            <person name="Fujita J."/>
            <person name="Nakamura S."/>
        </authorList>
    </citation>
    <scope>NUCLEOTIDE SEQUENCE [LARGE SCALE GENOMIC DNA]</scope>
    <source>
        <strain evidence="8 9">JCM 12143</strain>
    </source>
</reference>
<sequence>MPGSENPTVTAWRKVSRFYRRPPGGGWLLALAAIPLLLTLIGVGMADRSKLDITANRVAVPSLSAPSVSTPGLSFAPLAVLRNGNVITLNGDLPDIATRTWLLDMLTGVYGSDVELVDNLNIKPGVAVPDSAALISVFRAAVTMPDFKFKINGDTVTLIGTAASGAVKSAVEAAAKAAWPNLELSNNILVLPDAVEAPSAPASPSAPEVPASRSPSPLSPSASRNPANTPTPAPAGDCVDLQADITALMSIPVTFVTNGQALSPATRQQLSRVAERLKGCRRAHVAVSGYTDNTGNDGINVPLSTSRAKAVADFLVAQGVPANSVTVKGFGSADPVAGNATPEGRAQNRRVAITVS</sequence>
<keyword evidence="3" id="KW-0998">Cell outer membrane</keyword>
<dbReference type="RefSeq" id="WP_235653469.1">
    <property type="nucleotide sequence ID" value="NZ_AP022564.1"/>
</dbReference>
<dbReference type="PANTHER" id="PTHR30329">
    <property type="entry name" value="STATOR ELEMENT OF FLAGELLAR MOTOR COMPLEX"/>
    <property type="match status" value="1"/>
</dbReference>
<evidence type="ECO:0000259" key="7">
    <source>
        <dbReference type="PROSITE" id="PS51123"/>
    </source>
</evidence>
<evidence type="ECO:0000256" key="1">
    <source>
        <dbReference type="ARBA" id="ARBA00004442"/>
    </source>
</evidence>
<comment type="subcellular location">
    <subcellularLocation>
        <location evidence="1">Cell outer membrane</location>
    </subcellularLocation>
</comment>
<evidence type="ECO:0000313" key="9">
    <source>
        <dbReference type="Proteomes" id="UP000467636"/>
    </source>
</evidence>
<accession>A0AAD1HZS5</accession>
<dbReference type="PANTHER" id="PTHR30329:SF21">
    <property type="entry name" value="LIPOPROTEIN YIAD-RELATED"/>
    <property type="match status" value="1"/>
</dbReference>
<dbReference type="PRINTS" id="PR01021">
    <property type="entry name" value="OMPADOMAIN"/>
</dbReference>
<dbReference type="Proteomes" id="UP000467636">
    <property type="component" value="Chromosome"/>
</dbReference>
<evidence type="ECO:0000256" key="3">
    <source>
        <dbReference type="ARBA" id="ARBA00023237"/>
    </source>
</evidence>
<dbReference type="InterPro" id="IPR054121">
    <property type="entry name" value="ArfA_BON-like"/>
</dbReference>
<organism evidence="8 9">
    <name type="scientific">Mycolicibacter terrae</name>
    <dbReference type="NCBI Taxonomy" id="1788"/>
    <lineage>
        <taxon>Bacteria</taxon>
        <taxon>Bacillati</taxon>
        <taxon>Actinomycetota</taxon>
        <taxon>Actinomycetes</taxon>
        <taxon>Mycobacteriales</taxon>
        <taxon>Mycobacteriaceae</taxon>
        <taxon>Mycolicibacter</taxon>
    </lineage>
</organism>
<dbReference type="PRINTS" id="PR01023">
    <property type="entry name" value="NAFLGMOTY"/>
</dbReference>
<evidence type="ECO:0000313" key="8">
    <source>
        <dbReference type="EMBL" id="BBX23854.1"/>
    </source>
</evidence>
<dbReference type="SUPFAM" id="SSF103088">
    <property type="entry name" value="OmpA-like"/>
    <property type="match status" value="1"/>
</dbReference>
<feature type="compositionally biased region" description="Low complexity" evidence="5">
    <location>
        <begin position="197"/>
        <end position="230"/>
    </location>
</feature>
<evidence type="ECO:0000256" key="2">
    <source>
        <dbReference type="ARBA" id="ARBA00023136"/>
    </source>
</evidence>
<dbReference type="Pfam" id="PF21923">
    <property type="entry name" value="BON_like"/>
    <property type="match status" value="1"/>
</dbReference>
<feature type="region of interest" description="Disordered" evidence="5">
    <location>
        <begin position="197"/>
        <end position="237"/>
    </location>
</feature>
<gene>
    <name evidence="8" type="primary">arfA</name>
    <name evidence="8" type="ORF">MTER_32650</name>
</gene>
<name>A0AAD1HZS5_9MYCO</name>
<dbReference type="Pfam" id="PF00691">
    <property type="entry name" value="OmpA"/>
    <property type="match status" value="1"/>
</dbReference>
<dbReference type="InterPro" id="IPR006665">
    <property type="entry name" value="OmpA-like"/>
</dbReference>